<dbReference type="InterPro" id="IPR036457">
    <property type="entry name" value="PPM-type-like_dom_sf"/>
</dbReference>
<name>A0ABQ3N160_9PSEU</name>
<organism evidence="2 3">
    <name type="scientific">Lentzea cavernae</name>
    <dbReference type="NCBI Taxonomy" id="2020703"/>
    <lineage>
        <taxon>Bacteria</taxon>
        <taxon>Bacillati</taxon>
        <taxon>Actinomycetota</taxon>
        <taxon>Actinomycetes</taxon>
        <taxon>Pseudonocardiales</taxon>
        <taxon>Pseudonocardiaceae</taxon>
        <taxon>Lentzea</taxon>
    </lineage>
</organism>
<evidence type="ECO:0000313" key="2">
    <source>
        <dbReference type="EMBL" id="GHH57957.1"/>
    </source>
</evidence>
<dbReference type="Gene3D" id="3.60.40.10">
    <property type="entry name" value="PPM-type phosphatase domain"/>
    <property type="match status" value="1"/>
</dbReference>
<gene>
    <name evidence="2" type="ORF">GCM10017774_78590</name>
</gene>
<protein>
    <recommendedName>
        <fullName evidence="1">PPM-type phosphatase domain-containing protein</fullName>
    </recommendedName>
</protein>
<comment type="caution">
    <text evidence="2">The sequence shown here is derived from an EMBL/GenBank/DDBJ whole genome shotgun (WGS) entry which is preliminary data.</text>
</comment>
<dbReference type="EMBL" id="BNAR01000018">
    <property type="protein sequence ID" value="GHH57957.1"/>
    <property type="molecule type" value="Genomic_DNA"/>
</dbReference>
<dbReference type="SUPFAM" id="SSF81606">
    <property type="entry name" value="PP2C-like"/>
    <property type="match status" value="1"/>
</dbReference>
<evidence type="ECO:0000313" key="3">
    <source>
        <dbReference type="Proteomes" id="UP000605568"/>
    </source>
</evidence>
<reference evidence="3" key="1">
    <citation type="journal article" date="2019" name="Int. J. Syst. Evol. Microbiol.">
        <title>The Global Catalogue of Microorganisms (GCM) 10K type strain sequencing project: providing services to taxonomists for standard genome sequencing and annotation.</title>
        <authorList>
            <consortium name="The Broad Institute Genomics Platform"/>
            <consortium name="The Broad Institute Genome Sequencing Center for Infectious Disease"/>
            <person name="Wu L."/>
            <person name="Ma J."/>
        </authorList>
    </citation>
    <scope>NUCLEOTIDE SEQUENCE [LARGE SCALE GENOMIC DNA]</scope>
    <source>
        <strain evidence="3">CGMCC 4.7367</strain>
    </source>
</reference>
<sequence length="316" mass="33528">MGKRRKGDKASGKPIWTTVKTLTSFSLRKVSPGIDPREHPVKPANEDALPVLTAPAGAGRDSVPDVVGHRCGVGPLQLSAASLIGSRHRQNGEVREDAYAFAAGKDSCGVAVADGVGSAINAHMAANAAALCAVAEVVRWADTRRSSWTDQCMELVHRTSDAVRQVPDTRAGHPASKNNPPATTLSVAALRTLDDATTEVNWLAYGDTSVLTLSLTDRHWTWLSGNEQGRSNVTHALPGPLENGTHGETVLEPDHVFVIATDGVAEAIEAMPGEFAEAITSSVLEAMSAAKFTTLLDFDVQGMADDRTILLVWQPR</sequence>
<dbReference type="Pfam" id="PF13672">
    <property type="entry name" value="PP2C_2"/>
    <property type="match status" value="1"/>
</dbReference>
<feature type="domain" description="PPM-type phosphatase" evidence="1">
    <location>
        <begin position="84"/>
        <end position="277"/>
    </location>
</feature>
<evidence type="ECO:0000259" key="1">
    <source>
        <dbReference type="Pfam" id="PF13672"/>
    </source>
</evidence>
<dbReference type="Proteomes" id="UP000605568">
    <property type="component" value="Unassembled WGS sequence"/>
</dbReference>
<keyword evidence="3" id="KW-1185">Reference proteome</keyword>
<dbReference type="InterPro" id="IPR001932">
    <property type="entry name" value="PPM-type_phosphatase-like_dom"/>
</dbReference>
<accession>A0ABQ3N160</accession>
<proteinExistence type="predicted"/>